<dbReference type="eggNOG" id="COG4509">
    <property type="taxonomic scope" value="Bacteria"/>
</dbReference>
<evidence type="ECO:0000256" key="2">
    <source>
        <dbReference type="PIRSR" id="PIRSR605754-1"/>
    </source>
</evidence>
<dbReference type="CDD" id="cd05826">
    <property type="entry name" value="Sortase_B"/>
    <property type="match status" value="1"/>
</dbReference>
<sequence>MLIVLGVVLLVAAGGLFVHAQMGYKQAADFYENLNKEAISDTAGEGIPNIDFDALKKVNEDVVGWIYIPGTNINHVVAQGDTNDTYLRTLINGEYNANGTVFLDMDDTAPGVVDQQTTLYGHHMNDGSMFSYINETLKQDAFDTIKKVYYITPDATYEFAPMFTMKVEDNFVDARRTNFEGDGGLAQYLSDSLKRASAQSKDAKQQVKDTKQVLTLVTCDDAFLAKTKRATMVCTLVGTVGGEQDSATQDPAAQDPTAQQAPDAQQEASAQ</sequence>
<reference evidence="4 5" key="2">
    <citation type="submission" date="2008-10" db="EMBL/GenBank/DDBJ databases">
        <authorList>
            <person name="Fulton L."/>
            <person name="Clifton S."/>
            <person name="Fulton B."/>
            <person name="Xu J."/>
            <person name="Minx P."/>
            <person name="Pepin K.H."/>
            <person name="Johnson M."/>
            <person name="Thiruvilangam P."/>
            <person name="Bhonagiri V."/>
            <person name="Nash W.E."/>
            <person name="Mardis E.R."/>
            <person name="Wilson R.K."/>
        </authorList>
    </citation>
    <scope>NUCLEOTIDE SEQUENCE [LARGE SCALE GENOMIC DNA]</scope>
    <source>
        <strain evidence="4 5">DSM 13279</strain>
    </source>
</reference>
<dbReference type="HOGENOM" id="CLU_034078_2_0_11"/>
<dbReference type="Proteomes" id="UP000003560">
    <property type="component" value="Unassembled WGS sequence"/>
</dbReference>
<feature type="active site" description="Acyl-thioester intermediate" evidence="2">
    <location>
        <position position="219"/>
    </location>
</feature>
<organism evidence="4 5">
    <name type="scientific">Collinsella stercoris DSM 13279</name>
    <dbReference type="NCBI Taxonomy" id="445975"/>
    <lineage>
        <taxon>Bacteria</taxon>
        <taxon>Bacillati</taxon>
        <taxon>Actinomycetota</taxon>
        <taxon>Coriobacteriia</taxon>
        <taxon>Coriobacteriales</taxon>
        <taxon>Coriobacteriaceae</taxon>
        <taxon>Collinsella</taxon>
    </lineage>
</organism>
<keyword evidence="1" id="KW-0378">Hydrolase</keyword>
<comment type="caution">
    <text evidence="4">The sequence shown here is derived from an EMBL/GenBank/DDBJ whole genome shotgun (WGS) entry which is preliminary data.</text>
</comment>
<dbReference type="AlphaFoldDB" id="B6GDQ0"/>
<feature type="active site" description="Proton donor/acceptor" evidence="2">
    <location>
        <position position="122"/>
    </location>
</feature>
<gene>
    <name evidence="4" type="ORF">COLSTE_02233</name>
</gene>
<dbReference type="InterPro" id="IPR023365">
    <property type="entry name" value="Sortase_dom-sf"/>
</dbReference>
<evidence type="ECO:0000256" key="1">
    <source>
        <dbReference type="ARBA" id="ARBA00022801"/>
    </source>
</evidence>
<dbReference type="GO" id="GO:0016787">
    <property type="term" value="F:hydrolase activity"/>
    <property type="evidence" value="ECO:0007669"/>
    <property type="project" value="UniProtKB-KW"/>
</dbReference>
<feature type="region of interest" description="Disordered" evidence="3">
    <location>
        <begin position="243"/>
        <end position="271"/>
    </location>
</feature>
<evidence type="ECO:0000256" key="3">
    <source>
        <dbReference type="SAM" id="MobiDB-lite"/>
    </source>
</evidence>
<dbReference type="InterPro" id="IPR005754">
    <property type="entry name" value="Sortase"/>
</dbReference>
<dbReference type="InterPro" id="IPR009835">
    <property type="entry name" value="SrtB"/>
</dbReference>
<proteinExistence type="predicted"/>
<reference evidence="4 5" key="1">
    <citation type="submission" date="2008-10" db="EMBL/GenBank/DDBJ databases">
        <title>Draft genome sequence of Collinsella stercoris (DSM 13279).</title>
        <authorList>
            <person name="Sudarsanam P."/>
            <person name="Ley R."/>
            <person name="Guruge J."/>
            <person name="Turnbaugh P.J."/>
            <person name="Mahowald M."/>
            <person name="Liep D."/>
            <person name="Gordon J."/>
        </authorList>
    </citation>
    <scope>NUCLEOTIDE SEQUENCE [LARGE SCALE GENOMIC DNA]</scope>
    <source>
        <strain evidence="4 5">DSM 13279</strain>
    </source>
</reference>
<name>B6GDQ0_9ACTN</name>
<evidence type="ECO:0000313" key="5">
    <source>
        <dbReference type="Proteomes" id="UP000003560"/>
    </source>
</evidence>
<protein>
    <submittedName>
        <fullName evidence="4">Putative sortase, SrtB family</fullName>
    </submittedName>
</protein>
<keyword evidence="5" id="KW-1185">Reference proteome</keyword>
<dbReference type="SUPFAM" id="SSF63817">
    <property type="entry name" value="Sortase"/>
    <property type="match status" value="1"/>
</dbReference>
<dbReference type="Pfam" id="PF04203">
    <property type="entry name" value="Sortase"/>
    <property type="match status" value="1"/>
</dbReference>
<dbReference type="STRING" id="445975.COLSTE_02233"/>
<dbReference type="Gene3D" id="2.40.260.10">
    <property type="entry name" value="Sortase"/>
    <property type="match status" value="1"/>
</dbReference>
<accession>B6GDQ0</accession>
<feature type="compositionally biased region" description="Low complexity" evidence="3">
    <location>
        <begin position="247"/>
        <end position="271"/>
    </location>
</feature>
<evidence type="ECO:0000313" key="4">
    <source>
        <dbReference type="EMBL" id="EEA89575.1"/>
    </source>
</evidence>
<dbReference type="EMBL" id="ABXJ01000129">
    <property type="protein sequence ID" value="EEA89575.1"/>
    <property type="molecule type" value="Genomic_DNA"/>
</dbReference>